<evidence type="ECO:0000256" key="2">
    <source>
        <dbReference type="PROSITE-ProRule" id="PRU00176"/>
    </source>
</evidence>
<feature type="domain" description="RRM" evidence="4">
    <location>
        <begin position="48"/>
        <end position="118"/>
    </location>
</feature>
<organism evidence="6 7">
    <name type="scientific">Rotaria sordida</name>
    <dbReference type="NCBI Taxonomy" id="392033"/>
    <lineage>
        <taxon>Eukaryota</taxon>
        <taxon>Metazoa</taxon>
        <taxon>Spiralia</taxon>
        <taxon>Gnathifera</taxon>
        <taxon>Rotifera</taxon>
        <taxon>Eurotatoria</taxon>
        <taxon>Bdelloidea</taxon>
        <taxon>Philodinida</taxon>
        <taxon>Philodinidae</taxon>
        <taxon>Rotaria</taxon>
    </lineage>
</organism>
<dbReference type="SMART" id="SM00360">
    <property type="entry name" value="RRM"/>
    <property type="match status" value="1"/>
</dbReference>
<dbReference type="GO" id="GO:0003723">
    <property type="term" value="F:RNA binding"/>
    <property type="evidence" value="ECO:0007669"/>
    <property type="project" value="UniProtKB-UniRule"/>
</dbReference>
<feature type="domain" description="RRM" evidence="4">
    <location>
        <begin position="128"/>
        <end position="180"/>
    </location>
</feature>
<dbReference type="Gene3D" id="3.30.70.330">
    <property type="match status" value="2"/>
</dbReference>
<dbReference type="AlphaFoldDB" id="A0A818M6D7"/>
<name>A0A818M6D7_9BILA</name>
<gene>
    <name evidence="6" type="ORF">FNK824_LOCUS2638</name>
    <name evidence="5" type="ORF">SEV965_LOCUS5084</name>
</gene>
<dbReference type="InterPro" id="IPR012677">
    <property type="entry name" value="Nucleotide-bd_a/b_plait_sf"/>
</dbReference>
<accession>A0A818M6D7</accession>
<dbReference type="PANTHER" id="PTHR21245">
    <property type="entry name" value="HETEROGENEOUS NUCLEAR RIBONUCLEOPROTEIN"/>
    <property type="match status" value="1"/>
</dbReference>
<evidence type="ECO:0000313" key="6">
    <source>
        <dbReference type="EMBL" id="CAF3585225.1"/>
    </source>
</evidence>
<dbReference type="InterPro" id="IPR000504">
    <property type="entry name" value="RRM_dom"/>
</dbReference>
<dbReference type="EMBL" id="CAJNOU010000152">
    <property type="protein sequence ID" value="CAF0890026.1"/>
    <property type="molecule type" value="Genomic_DNA"/>
</dbReference>
<feature type="region of interest" description="Disordered" evidence="3">
    <location>
        <begin position="1"/>
        <end position="21"/>
    </location>
</feature>
<evidence type="ECO:0000259" key="4">
    <source>
        <dbReference type="PROSITE" id="PS50102"/>
    </source>
</evidence>
<protein>
    <recommendedName>
        <fullName evidence="4">RRM domain-containing protein</fullName>
    </recommendedName>
</protein>
<evidence type="ECO:0000313" key="5">
    <source>
        <dbReference type="EMBL" id="CAF0890026.1"/>
    </source>
</evidence>
<dbReference type="InterPro" id="IPR035979">
    <property type="entry name" value="RBD_domain_sf"/>
</dbReference>
<dbReference type="PROSITE" id="PS50102">
    <property type="entry name" value="RRM"/>
    <property type="match status" value="2"/>
</dbReference>
<dbReference type="Proteomes" id="UP000663889">
    <property type="component" value="Unassembled WGS sequence"/>
</dbReference>
<keyword evidence="1 2" id="KW-0694">RNA-binding</keyword>
<dbReference type="SUPFAM" id="SSF54928">
    <property type="entry name" value="RNA-binding domain, RBD"/>
    <property type="match status" value="2"/>
</dbReference>
<evidence type="ECO:0000313" key="7">
    <source>
        <dbReference type="Proteomes" id="UP000663874"/>
    </source>
</evidence>
<reference evidence="6" key="1">
    <citation type="submission" date="2021-02" db="EMBL/GenBank/DDBJ databases">
        <authorList>
            <person name="Nowell W R."/>
        </authorList>
    </citation>
    <scope>NUCLEOTIDE SEQUENCE</scope>
</reference>
<evidence type="ECO:0000256" key="1">
    <source>
        <dbReference type="ARBA" id="ARBA00022884"/>
    </source>
</evidence>
<proteinExistence type="predicted"/>
<sequence>MDLEYSSTNLDDQATINNPSIDSKEELTNSHVFPSNWPTTRHPSGRGYEVFVGKLPRYCFEFELFPLFERCGQIYEMRLIMNFSDCNRSYAFITYTNRDDAKHCIKELNNYETRPNHLIGACQSVDNCRLFVGDISKKETSTTEEYIEEVFAQFKPNSIERVKKLKDYGFIHIKQRDDAL</sequence>
<dbReference type="Pfam" id="PF00076">
    <property type="entry name" value="RRM_1"/>
    <property type="match status" value="1"/>
</dbReference>
<dbReference type="EMBL" id="CAJOBE010000163">
    <property type="protein sequence ID" value="CAF3585225.1"/>
    <property type="molecule type" value="Genomic_DNA"/>
</dbReference>
<dbReference type="CDD" id="cd12249">
    <property type="entry name" value="RRM1_hnRNPR_like"/>
    <property type="match status" value="1"/>
</dbReference>
<comment type="caution">
    <text evidence="6">The sequence shown here is derived from an EMBL/GenBank/DDBJ whole genome shotgun (WGS) entry which is preliminary data.</text>
</comment>
<evidence type="ECO:0000256" key="3">
    <source>
        <dbReference type="SAM" id="MobiDB-lite"/>
    </source>
</evidence>
<dbReference type="Proteomes" id="UP000663874">
    <property type="component" value="Unassembled WGS sequence"/>
</dbReference>